<organism evidence="2 3">
    <name type="scientific">Thermococcus gammatolerans (strain DSM 15229 / JCM 11827 / EJ3)</name>
    <dbReference type="NCBI Taxonomy" id="593117"/>
    <lineage>
        <taxon>Archaea</taxon>
        <taxon>Methanobacteriati</taxon>
        <taxon>Methanobacteriota</taxon>
        <taxon>Thermococci</taxon>
        <taxon>Thermococcales</taxon>
        <taxon>Thermococcaceae</taxon>
        <taxon>Thermococcus</taxon>
    </lineage>
</organism>
<dbReference type="eggNOG" id="arCOG13107">
    <property type="taxonomic scope" value="Archaea"/>
</dbReference>
<dbReference type="PATRIC" id="fig|593117.10.peg.682"/>
<keyword evidence="1" id="KW-0812">Transmembrane</keyword>
<dbReference type="GeneID" id="7988895"/>
<reference evidence="2 3" key="1">
    <citation type="journal article" date="2007" name="Genome Biol.">
        <title>Genome analysis and genome-wide proteomics of Thermococcus gammatolerans, the most radioresistant organism known amongst the Archaea.</title>
        <authorList>
            <person name="Zivanovic Y."/>
            <person name="Armengaud J."/>
            <person name="Lagorce A."/>
            <person name="Leplat C."/>
            <person name="Guerin P."/>
            <person name="Dutertre M."/>
            <person name="Anthouard V."/>
            <person name="Forterre P."/>
            <person name="Wincker P."/>
            <person name="Confalonieri F."/>
        </authorList>
    </citation>
    <scope>NUCLEOTIDE SEQUENCE [LARGE SCALE GENOMIC DNA]</scope>
    <source>
        <strain evidence="3">DSM 15229 / JCM 11827 / EJ3</strain>
    </source>
</reference>
<dbReference type="AlphaFoldDB" id="C5A4M1"/>
<evidence type="ECO:0000313" key="3">
    <source>
        <dbReference type="Proteomes" id="UP000001488"/>
    </source>
</evidence>
<feature type="transmembrane region" description="Helical" evidence="1">
    <location>
        <begin position="138"/>
        <end position="156"/>
    </location>
</feature>
<sequence length="188" mass="21389">MAKWMVYYVDEARAPEEWVSLAQELESLKFKPVRLHTPEDTAGILEGLCEEYGSAVVVKLLGDFYAIPNTGIIMMSKEPKRGDSDDTELTTVKDLVVERLKARDTDILITGKKGFENFARDLWKGEIKLPEPWWKNRLKVLALTLILATPVIYFNVELPKLSVAQRFALRLALLVILLIAGIRRGYLK</sequence>
<dbReference type="OrthoDB" id="381338at2157"/>
<dbReference type="Proteomes" id="UP000001488">
    <property type="component" value="Chromosome"/>
</dbReference>
<name>C5A4M1_THEGJ</name>
<keyword evidence="1" id="KW-0472">Membrane</keyword>
<dbReference type="HOGENOM" id="CLU_1438177_0_0_2"/>
<evidence type="ECO:0000256" key="1">
    <source>
        <dbReference type="SAM" id="Phobius"/>
    </source>
</evidence>
<feature type="transmembrane region" description="Helical" evidence="1">
    <location>
        <begin position="168"/>
        <end position="186"/>
    </location>
</feature>
<gene>
    <name evidence="2" type="ordered locus">TGAM_0681</name>
</gene>
<dbReference type="RefSeq" id="WP_015858301.1">
    <property type="nucleotide sequence ID" value="NC_012804.1"/>
</dbReference>
<accession>C5A4M1</accession>
<dbReference type="PaxDb" id="593117-TGAM_0681"/>
<dbReference type="KEGG" id="tga:TGAM_0681"/>
<proteinExistence type="predicted"/>
<keyword evidence="1" id="KW-1133">Transmembrane helix</keyword>
<protein>
    <submittedName>
        <fullName evidence="2">Uncharacterized protein</fullName>
    </submittedName>
</protein>
<evidence type="ECO:0000313" key="2">
    <source>
        <dbReference type="EMBL" id="ACS33183.1"/>
    </source>
</evidence>
<keyword evidence="3" id="KW-1185">Reference proteome</keyword>
<dbReference type="EMBL" id="CP001398">
    <property type="protein sequence ID" value="ACS33183.1"/>
    <property type="molecule type" value="Genomic_DNA"/>
</dbReference>